<name>A0ACD4DBI1_9NOCA</name>
<reference evidence="1" key="1">
    <citation type="submission" date="2022-10" db="EMBL/GenBank/DDBJ databases">
        <title>Rhodococcus ferula Z13 complete genome.</title>
        <authorList>
            <person name="Long X."/>
            <person name="Zang M."/>
        </authorList>
    </citation>
    <scope>NUCLEOTIDE SEQUENCE</scope>
    <source>
        <strain evidence="1">Z13</strain>
    </source>
</reference>
<evidence type="ECO:0000313" key="1">
    <source>
        <dbReference type="EMBL" id="UYP17379.1"/>
    </source>
</evidence>
<accession>A0ACD4DBI1</accession>
<keyword evidence="2" id="KW-1185">Reference proteome</keyword>
<evidence type="ECO:0000313" key="2">
    <source>
        <dbReference type="Proteomes" id="UP001156484"/>
    </source>
</evidence>
<dbReference type="Proteomes" id="UP001156484">
    <property type="component" value="Chromosome"/>
</dbReference>
<protein>
    <submittedName>
        <fullName evidence="1">MetQ/NlpA family ABC transporter substrate-binding protein</fullName>
    </submittedName>
</protein>
<proteinExistence type="predicted"/>
<sequence>MSLRRIVVASAALTLAAGLAACSSSEGGDGTTLRIAASSTPHVEILEQIENSGALGDYDLDIVEITGEVDANELLEAGDVDANYFQHEPYLIDWQKQKGVDNLVAVADVHLEPIGLYSDKIDSLDRIEDGDTIAVPRDTTNFARALYLLESAGLLEMDVPFEDADLSVVTESNIKSNPKNLNIVGIERAQIARQLGDAQITAAVINSNYALEAGLTPAEDAIFVEEAEDNPFANLLVVRDENENDAVVVALAEALESPETAAWIEENYSGSVVPVHSTN</sequence>
<gene>
    <name evidence="1" type="ORF">OED52_11740</name>
</gene>
<dbReference type="EMBL" id="CP107551">
    <property type="protein sequence ID" value="UYP17379.1"/>
    <property type="molecule type" value="Genomic_DNA"/>
</dbReference>
<organism evidence="1 2">
    <name type="scientific">Rhodococcus sacchari</name>
    <dbReference type="NCBI Taxonomy" id="2962047"/>
    <lineage>
        <taxon>Bacteria</taxon>
        <taxon>Bacillati</taxon>
        <taxon>Actinomycetota</taxon>
        <taxon>Actinomycetes</taxon>
        <taxon>Mycobacteriales</taxon>
        <taxon>Nocardiaceae</taxon>
        <taxon>Rhodococcus</taxon>
    </lineage>
</organism>